<accession>A0A8I5MXI9</accession>
<evidence type="ECO:0000313" key="2">
    <source>
        <dbReference type="Proteomes" id="UP000028761"/>
    </source>
</evidence>
<proteinExistence type="predicted"/>
<evidence type="ECO:0000313" key="1">
    <source>
        <dbReference type="Ensembl" id="ENSPANP00000050380.1"/>
    </source>
</evidence>
<reference evidence="1" key="2">
    <citation type="submission" date="2025-08" db="UniProtKB">
        <authorList>
            <consortium name="Ensembl"/>
        </authorList>
    </citation>
    <scope>IDENTIFICATION</scope>
</reference>
<dbReference type="AlphaFoldDB" id="A0A8I5MXI9"/>
<dbReference type="Proteomes" id="UP000028761">
    <property type="component" value="Chromosome 12"/>
</dbReference>
<keyword evidence="2" id="KW-1185">Reference proteome</keyword>
<dbReference type="GeneTree" id="ENSGT01150000286943"/>
<reference evidence="1" key="3">
    <citation type="submission" date="2025-09" db="UniProtKB">
        <authorList>
            <consortium name="Ensembl"/>
        </authorList>
    </citation>
    <scope>IDENTIFICATION</scope>
</reference>
<reference evidence="1 2" key="1">
    <citation type="submission" date="2012-03" db="EMBL/GenBank/DDBJ databases">
        <title>Whole Genome Assembly of Papio anubis.</title>
        <authorList>
            <person name="Liu Y.L."/>
            <person name="Abraham K.A."/>
            <person name="Akbar H.A."/>
            <person name="Ali S.A."/>
            <person name="Anosike U.A."/>
            <person name="Aqrawi P.A."/>
            <person name="Arias F.A."/>
            <person name="Attaway T.A."/>
            <person name="Awwad R.A."/>
            <person name="Babu C.B."/>
            <person name="Bandaranaike D.B."/>
            <person name="Battles P.B."/>
            <person name="Bell A.B."/>
            <person name="Beltran B.B."/>
            <person name="Berhane-Mersha D.B."/>
            <person name="Bess C.B."/>
            <person name="Bickham C.B."/>
            <person name="Bolden T.B."/>
            <person name="Carter K.C."/>
            <person name="Chau D.C."/>
            <person name="Chavez A.C."/>
            <person name="Clerc-Blankenburg K.C."/>
            <person name="Coyle M.C."/>
            <person name="Dao M.D."/>
            <person name="Davila M.L.D."/>
            <person name="Davy-Carroll L.D."/>
            <person name="Denson S.D."/>
            <person name="Dinh H.D."/>
            <person name="Fernandez S.F."/>
            <person name="Fernando P.F."/>
            <person name="Forbes L.F."/>
            <person name="Francis C.F."/>
            <person name="Francisco L.F."/>
            <person name="Fu Q.F."/>
            <person name="Garcia-Iii R.G."/>
            <person name="Garrett T.G."/>
            <person name="Gross S.G."/>
            <person name="Gubbala S.G."/>
            <person name="Hirani K.H."/>
            <person name="Hogues M.H."/>
            <person name="Hollins B.H."/>
            <person name="Jackson L.J."/>
            <person name="Javaid M.J."/>
            <person name="Jhangiani S.J."/>
            <person name="Johnson A.J."/>
            <person name="Johnson B.J."/>
            <person name="Jones J.J."/>
            <person name="Joshi V.J."/>
            <person name="Kalu J.K."/>
            <person name="Khan N.K."/>
            <person name="Korchina V.K."/>
            <person name="Kovar C.K."/>
            <person name="Lago L.L."/>
            <person name="Lara F.L."/>
            <person name="Le T.-K.L."/>
            <person name="Lee S.L."/>
            <person name="Legall-Iii F.L."/>
            <person name="Lemon S.L."/>
            <person name="Liu J.L."/>
            <person name="Liu Y.-S.L."/>
            <person name="Liyanage D.L."/>
            <person name="Lopez J.L."/>
            <person name="Lorensuhewa L.L."/>
            <person name="Mata R.M."/>
            <person name="Mathew T.M."/>
            <person name="Mercado C.M."/>
            <person name="Mercado I.M."/>
            <person name="Morales K.M."/>
            <person name="Morgan M.M."/>
            <person name="Munidasa M.M."/>
            <person name="Ngo D.N."/>
            <person name="Nguyen L.N."/>
            <person name="Nguyen T.N."/>
            <person name="Nguyen N.N."/>
            <person name="Obregon M.O."/>
            <person name="Okwuonu G.O."/>
            <person name="Ongeri F.O."/>
            <person name="Onwere C.O."/>
            <person name="Osifeso I.O."/>
            <person name="Parra A.P."/>
            <person name="Patil S.P."/>
            <person name="Perez A.P."/>
            <person name="Perez Y.P."/>
            <person name="Pham C.P."/>
            <person name="Pu L.-L.P."/>
            <person name="Puazo M.P."/>
            <person name="Quiroz J.Q."/>
            <person name="Rouhana J.R."/>
            <person name="Ruiz M.R."/>
            <person name="Ruiz S.-J.R."/>
            <person name="Saada N.S."/>
            <person name="Santibanez J.S."/>
            <person name="Scheel M.S."/>
            <person name="Schneider B.S."/>
            <person name="Simmons D.S."/>
            <person name="Sisson I.S."/>
            <person name="Tang L.-Y.T."/>
            <person name="Thornton R.T."/>
            <person name="Tisius J.T."/>
            <person name="Toledanes G.T."/>
            <person name="Trejos Z.T."/>
            <person name="Usmani K.U."/>
            <person name="Varghese R.V."/>
            <person name="Vattathil S.V."/>
            <person name="Vee V.V."/>
            <person name="Walker D.W."/>
            <person name="Weissenberger G.W."/>
            <person name="White C.W."/>
            <person name="Williams A.W."/>
            <person name="Woodworth J.W."/>
            <person name="Wright R.W."/>
            <person name="Zhu Y.Z."/>
            <person name="Han Y.H."/>
            <person name="Newsham I.N."/>
            <person name="Nazareth L.N."/>
            <person name="Worley K.W."/>
            <person name="Muzny D.M."/>
            <person name="Rogers J.R."/>
            <person name="Gibbs R.G."/>
        </authorList>
    </citation>
    <scope>NUCLEOTIDE SEQUENCE [LARGE SCALE GENOMIC DNA]</scope>
</reference>
<name>A0A8I5MXI9_PAPAN</name>
<dbReference type="PANTHER" id="PTHR12138:SF162">
    <property type="entry name" value="CHROMOSOME UNDETERMINED SCAFFOLD_275, WHOLE GENOME SHOTGUN SEQUENCE"/>
    <property type="match status" value="1"/>
</dbReference>
<dbReference type="PRINTS" id="PR02045">
    <property type="entry name" value="F138DOMAIN"/>
</dbReference>
<organism evidence="1 2">
    <name type="scientific">Papio anubis</name>
    <name type="common">Olive baboon</name>
    <dbReference type="NCBI Taxonomy" id="9555"/>
    <lineage>
        <taxon>Eukaryota</taxon>
        <taxon>Metazoa</taxon>
        <taxon>Chordata</taxon>
        <taxon>Craniata</taxon>
        <taxon>Vertebrata</taxon>
        <taxon>Euteleostomi</taxon>
        <taxon>Mammalia</taxon>
        <taxon>Eutheria</taxon>
        <taxon>Euarchontoglires</taxon>
        <taxon>Primates</taxon>
        <taxon>Haplorrhini</taxon>
        <taxon>Catarrhini</taxon>
        <taxon>Cercopithecidae</taxon>
        <taxon>Cercopithecinae</taxon>
        <taxon>Papio</taxon>
    </lineage>
</organism>
<dbReference type="Ensembl" id="ENSPANT00000063001.1">
    <property type="protein sequence ID" value="ENSPANP00000050380.1"/>
    <property type="gene ID" value="ENSPANG00000048576.1"/>
</dbReference>
<sequence>MSCCNDLSCLATSEGSTFKKASAAVVYRELQACPKMESLSVARLEYSVAISAHCNLHLLGSSASPASAFRGTGTTGAHHHAQQIFVFLVGTGFHHVGHDGLDLLTS</sequence>
<dbReference type="PANTHER" id="PTHR12138">
    <property type="entry name" value="PRIMATE-EXPANDED PROTEIN FAMILY"/>
    <property type="match status" value="1"/>
</dbReference>
<protein>
    <submittedName>
        <fullName evidence="1">Uncharacterized protein</fullName>
    </submittedName>
</protein>